<dbReference type="Proteomes" id="UP000024635">
    <property type="component" value="Unassembled WGS sequence"/>
</dbReference>
<protein>
    <recommendedName>
        <fullName evidence="3">Phospholipid scramblase</fullName>
    </recommendedName>
</protein>
<dbReference type="EMBL" id="JARK01001470">
    <property type="protein sequence ID" value="EYB98014.1"/>
    <property type="molecule type" value="Genomic_DNA"/>
</dbReference>
<dbReference type="OrthoDB" id="5800741at2759"/>
<proteinExistence type="predicted"/>
<reference evidence="2" key="1">
    <citation type="journal article" date="2015" name="Nat. Genet.">
        <title>The genome and transcriptome of the zoonotic hookworm Ancylostoma ceylanicum identify infection-specific gene families.</title>
        <authorList>
            <person name="Schwarz E.M."/>
            <person name="Hu Y."/>
            <person name="Antoshechkin I."/>
            <person name="Miller M.M."/>
            <person name="Sternberg P.W."/>
            <person name="Aroian R.V."/>
        </authorList>
    </citation>
    <scope>NUCLEOTIDE SEQUENCE</scope>
    <source>
        <strain evidence="2">HY135</strain>
    </source>
</reference>
<keyword evidence="2" id="KW-1185">Reference proteome</keyword>
<gene>
    <name evidence="1" type="primary">Acey_s0134.g1806</name>
    <name evidence="1" type="synonym">Acey-T14B4.8</name>
    <name evidence="1" type="ORF">Y032_0134g1806</name>
</gene>
<organism evidence="1 2">
    <name type="scientific">Ancylostoma ceylanicum</name>
    <dbReference type="NCBI Taxonomy" id="53326"/>
    <lineage>
        <taxon>Eukaryota</taxon>
        <taxon>Metazoa</taxon>
        <taxon>Ecdysozoa</taxon>
        <taxon>Nematoda</taxon>
        <taxon>Chromadorea</taxon>
        <taxon>Rhabditida</taxon>
        <taxon>Rhabditina</taxon>
        <taxon>Rhabditomorpha</taxon>
        <taxon>Strongyloidea</taxon>
        <taxon>Ancylostomatidae</taxon>
        <taxon>Ancylostomatinae</taxon>
        <taxon>Ancylostoma</taxon>
    </lineage>
</organism>
<evidence type="ECO:0000313" key="1">
    <source>
        <dbReference type="EMBL" id="EYB98014.1"/>
    </source>
</evidence>
<comment type="caution">
    <text evidence="1">The sequence shown here is derived from an EMBL/GenBank/DDBJ whole genome shotgun (WGS) entry which is preliminary data.</text>
</comment>
<dbReference type="STRING" id="53326.A0A016T5Y0"/>
<evidence type="ECO:0000313" key="2">
    <source>
        <dbReference type="Proteomes" id="UP000024635"/>
    </source>
</evidence>
<dbReference type="AlphaFoldDB" id="A0A016T5Y0"/>
<sequence>MEPTTTTGISMRSFGEPLSANRLRHSDRNAELLLRRPLMAPSTSSEGMNGDVMQGTPTATPNPGHYVYSHRFEETPSEAYPPPPVEYREILNEHTGVVESASIIQPCSSREQDDTDIEEEIVNTFSKKSFIVPSKSQVLFYLSTSRHLRIHHTGCELQVTDSVDFPLFDIWAEAACCGRPVWVIESYGRRVLVLSELQSRGLSSLLPRPILFRRSTSLNTQSVVDWNGDIIGYFLPGDPFLIQDSNRGILGRCVRMEGETGSYWQCFLEGMDREVARLERGHLRFAADVSFQLKLLVLAAMARVVGQPRVQANCFPFLRY</sequence>
<name>A0A016T5Y0_9BILA</name>
<evidence type="ECO:0008006" key="3">
    <source>
        <dbReference type="Google" id="ProtNLM"/>
    </source>
</evidence>
<accession>A0A016T5Y0</accession>